<dbReference type="SUPFAM" id="SSF54637">
    <property type="entry name" value="Thioesterase/thiol ester dehydrase-isomerase"/>
    <property type="match status" value="1"/>
</dbReference>
<gene>
    <name evidence="1" type="ORF">WNY58_02220</name>
</gene>
<dbReference type="InterPro" id="IPR027961">
    <property type="entry name" value="DUF4442"/>
</dbReference>
<proteinExistence type="predicted"/>
<sequence>MKLSANTMKHLLNLYPPYIGAGIKVEHISPNWNQITASMKVRWYNRNAVGTHFGGSIYSMIDPHIMLILMKKLGKEYWVWDSAAEIEFIKATRKKITAQIQVDDTEIERIKALANTGKKQFPEFHIAIIDSDNSLIARVKKVLYVKKRPPSSE</sequence>
<organism evidence="1 2">
    <name type="scientific">Neptuniibacter pectenicola</name>
    <dbReference type="NCBI Taxonomy" id="1806669"/>
    <lineage>
        <taxon>Bacteria</taxon>
        <taxon>Pseudomonadati</taxon>
        <taxon>Pseudomonadota</taxon>
        <taxon>Gammaproteobacteria</taxon>
        <taxon>Oceanospirillales</taxon>
        <taxon>Oceanospirillaceae</taxon>
        <taxon>Neptuniibacter</taxon>
    </lineage>
</organism>
<dbReference type="EMBL" id="JBBMRA010000001">
    <property type="protein sequence ID" value="MEM5535198.1"/>
    <property type="molecule type" value="Genomic_DNA"/>
</dbReference>
<dbReference type="Proteomes" id="UP001449225">
    <property type="component" value="Unassembled WGS sequence"/>
</dbReference>
<dbReference type="Pfam" id="PF14539">
    <property type="entry name" value="DUF4442"/>
    <property type="match status" value="1"/>
</dbReference>
<comment type="caution">
    <text evidence="1">The sequence shown here is derived from an EMBL/GenBank/DDBJ whole genome shotgun (WGS) entry which is preliminary data.</text>
</comment>
<dbReference type="InterPro" id="IPR029069">
    <property type="entry name" value="HotDog_dom_sf"/>
</dbReference>
<accession>A0ABU9TNA4</accession>
<dbReference type="Gene3D" id="3.10.129.10">
    <property type="entry name" value="Hotdog Thioesterase"/>
    <property type="match status" value="1"/>
</dbReference>
<reference evidence="1 2" key="1">
    <citation type="submission" date="2024-03" db="EMBL/GenBank/DDBJ databases">
        <title>Community enrichment and isolation of bacterial strains for fucoidan degradation.</title>
        <authorList>
            <person name="Sichert A."/>
        </authorList>
    </citation>
    <scope>NUCLEOTIDE SEQUENCE [LARGE SCALE GENOMIC DNA]</scope>
    <source>
        <strain evidence="1 2">AS76</strain>
    </source>
</reference>
<evidence type="ECO:0000313" key="2">
    <source>
        <dbReference type="Proteomes" id="UP001449225"/>
    </source>
</evidence>
<dbReference type="RefSeq" id="WP_067983265.1">
    <property type="nucleotide sequence ID" value="NZ_JBBMRA010000001.1"/>
</dbReference>
<evidence type="ECO:0000313" key="1">
    <source>
        <dbReference type="EMBL" id="MEM5535198.1"/>
    </source>
</evidence>
<name>A0ABU9TNA4_9GAMM</name>
<protein>
    <submittedName>
        <fullName evidence="1">DUF4442 domain-containing protein</fullName>
    </submittedName>
</protein>
<keyword evidence="2" id="KW-1185">Reference proteome</keyword>